<dbReference type="EMBL" id="CP029822">
    <property type="protein sequence ID" value="AZS50682.1"/>
    <property type="molecule type" value="Genomic_DNA"/>
</dbReference>
<proteinExistence type="predicted"/>
<keyword evidence="2" id="KW-1185">Reference proteome</keyword>
<evidence type="ECO:0000313" key="2">
    <source>
        <dbReference type="Proteomes" id="UP000273143"/>
    </source>
</evidence>
<evidence type="ECO:0000313" key="1">
    <source>
        <dbReference type="EMBL" id="AZS50682.1"/>
    </source>
</evidence>
<dbReference type="KEGG" id="emo:DM558_07770"/>
<reference evidence="2" key="1">
    <citation type="submission" date="2018-06" db="EMBL/GenBank/DDBJ databases">
        <title>Complete genome of Pseudomonas insecticola strain QZS01.</title>
        <authorList>
            <person name="Wang J."/>
            <person name="Su Q."/>
        </authorList>
    </citation>
    <scope>NUCLEOTIDE SEQUENCE [LARGE SCALE GENOMIC DNA]</scope>
    <source>
        <strain evidence="2">QZS01</strain>
    </source>
</reference>
<dbReference type="RefSeq" id="WP_127163220.1">
    <property type="nucleotide sequence ID" value="NZ_CP029822.1"/>
</dbReference>
<dbReference type="AlphaFoldDB" id="A0A3S9XE01"/>
<sequence length="104" mass="11884">MNNDDDSYTMGDIFRDWSEIKKKKRQSNLAYSTNLLIEQGIAFESKNGGVHLIVKADDTLIDFWPSTGFFTNRKAKRSGRGVRNLIKLVRGKKNVSEQPSKNTF</sequence>
<name>A0A3S9XE01_9GAMM</name>
<accession>A0A3S9XE01</accession>
<dbReference type="Proteomes" id="UP000273143">
    <property type="component" value="Chromosome"/>
</dbReference>
<organism evidence="1 2">
    <name type="scientific">Entomomonas moraniae</name>
    <dbReference type="NCBI Taxonomy" id="2213226"/>
    <lineage>
        <taxon>Bacteria</taxon>
        <taxon>Pseudomonadati</taxon>
        <taxon>Pseudomonadota</taxon>
        <taxon>Gammaproteobacteria</taxon>
        <taxon>Pseudomonadales</taxon>
        <taxon>Pseudomonadaceae</taxon>
        <taxon>Entomomonas</taxon>
    </lineage>
</organism>
<gene>
    <name evidence="1" type="ORF">DM558_07770</name>
</gene>
<protein>
    <submittedName>
        <fullName evidence="1">Uncharacterized protein</fullName>
    </submittedName>
</protein>